<dbReference type="PANTHER" id="PTHR11895:SF7">
    <property type="entry name" value="GLUTAMYL-TRNA(GLN) AMIDOTRANSFERASE SUBUNIT A, MITOCHONDRIAL"/>
    <property type="match status" value="1"/>
</dbReference>
<dbReference type="EMBL" id="JACPUR010000004">
    <property type="protein sequence ID" value="MBI3126554.1"/>
    <property type="molecule type" value="Genomic_DNA"/>
</dbReference>
<dbReference type="AlphaFoldDB" id="A0A932HVQ7"/>
<evidence type="ECO:0000313" key="4">
    <source>
        <dbReference type="EMBL" id="MBI3126554.1"/>
    </source>
</evidence>
<evidence type="ECO:0000313" key="5">
    <source>
        <dbReference type="Proteomes" id="UP000782312"/>
    </source>
</evidence>
<dbReference type="Proteomes" id="UP000782312">
    <property type="component" value="Unassembled WGS sequence"/>
</dbReference>
<proteinExistence type="inferred from homology"/>
<comment type="similarity">
    <text evidence="1">Belongs to the amidase family.</text>
</comment>
<protein>
    <submittedName>
        <fullName evidence="4">Amidase</fullName>
    </submittedName>
</protein>
<dbReference type="InterPro" id="IPR036928">
    <property type="entry name" value="AS_sf"/>
</dbReference>
<organism evidence="4 5">
    <name type="scientific">Tectimicrobiota bacterium</name>
    <dbReference type="NCBI Taxonomy" id="2528274"/>
    <lineage>
        <taxon>Bacteria</taxon>
        <taxon>Pseudomonadati</taxon>
        <taxon>Nitrospinota/Tectimicrobiota group</taxon>
        <taxon>Candidatus Tectimicrobiota</taxon>
    </lineage>
</organism>
<evidence type="ECO:0000256" key="2">
    <source>
        <dbReference type="SAM" id="MobiDB-lite"/>
    </source>
</evidence>
<sequence>MELIQMTAGQAAEAIRSGQIASEELVQACLDHTAALEERVGAWAFLDRGLALAQARAADLARKEGRALGPLHGVPVGVKDIFDTHDMPTEDGTVLHAGRQPLADATAVALLRQAGAVIMGKTVTTELAVYSPGKTRNPRDPERTPGGSSSGSAAAVAAGMVPVAIGTQTNGSTLRPASYCGIYGYKPSHGLISRHHMLQQSRPLDHVGVFGRTLEDVALAAEPMMAYDEHDPDTLPRARPSLVQAVASEPPLPPRLAFIKTPVWEKADEDTRAAFAELMEHLGEDAEEVQLPEVFGNAVEWHRMILEPDLARNFEREYAHGKEKLSPILREMIERGQKVPAVDYNRALEGRLLLVRILDEILKWYDAILTPAATGEAPRGLESTGSPVFCTLWTLCGLPAVSLPILEGSGGLPIGAQLVASKGGDAQLLRTAGWLARSVEGG</sequence>
<dbReference type="Pfam" id="PF01425">
    <property type="entry name" value="Amidase"/>
    <property type="match status" value="1"/>
</dbReference>
<feature type="region of interest" description="Disordered" evidence="2">
    <location>
        <begin position="129"/>
        <end position="153"/>
    </location>
</feature>
<dbReference type="InterPro" id="IPR000120">
    <property type="entry name" value="Amidase"/>
</dbReference>
<feature type="domain" description="Amidase" evidence="3">
    <location>
        <begin position="24"/>
        <end position="429"/>
    </location>
</feature>
<dbReference type="GO" id="GO:0003824">
    <property type="term" value="F:catalytic activity"/>
    <property type="evidence" value="ECO:0007669"/>
    <property type="project" value="InterPro"/>
</dbReference>
<evidence type="ECO:0000256" key="1">
    <source>
        <dbReference type="ARBA" id="ARBA00009199"/>
    </source>
</evidence>
<comment type="caution">
    <text evidence="4">The sequence shown here is derived from an EMBL/GenBank/DDBJ whole genome shotgun (WGS) entry which is preliminary data.</text>
</comment>
<dbReference type="InterPro" id="IPR023631">
    <property type="entry name" value="Amidase_dom"/>
</dbReference>
<accession>A0A932HVQ7</accession>
<evidence type="ECO:0000259" key="3">
    <source>
        <dbReference type="Pfam" id="PF01425"/>
    </source>
</evidence>
<gene>
    <name evidence="4" type="ORF">HYZ11_03005</name>
</gene>
<name>A0A932HVQ7_UNCTE</name>
<dbReference type="SUPFAM" id="SSF75304">
    <property type="entry name" value="Amidase signature (AS) enzymes"/>
    <property type="match status" value="1"/>
</dbReference>
<dbReference type="PANTHER" id="PTHR11895">
    <property type="entry name" value="TRANSAMIDASE"/>
    <property type="match status" value="1"/>
</dbReference>
<reference evidence="4" key="1">
    <citation type="submission" date="2020-07" db="EMBL/GenBank/DDBJ databases">
        <title>Huge and variable diversity of episymbiotic CPR bacteria and DPANN archaea in groundwater ecosystems.</title>
        <authorList>
            <person name="He C.Y."/>
            <person name="Keren R."/>
            <person name="Whittaker M."/>
            <person name="Farag I.F."/>
            <person name="Doudna J."/>
            <person name="Cate J.H.D."/>
            <person name="Banfield J.F."/>
        </authorList>
    </citation>
    <scope>NUCLEOTIDE SEQUENCE</scope>
    <source>
        <strain evidence="4">NC_groundwater_763_Ag_S-0.2um_68_21</strain>
    </source>
</reference>
<dbReference type="Gene3D" id="3.90.1300.10">
    <property type="entry name" value="Amidase signature (AS) domain"/>
    <property type="match status" value="1"/>
</dbReference>